<dbReference type="Gene3D" id="1.10.357.10">
    <property type="entry name" value="Tetracycline Repressor, domain 2"/>
    <property type="match status" value="1"/>
</dbReference>
<proteinExistence type="predicted"/>
<feature type="DNA-binding region" description="H-T-H motif" evidence="2">
    <location>
        <begin position="37"/>
        <end position="56"/>
    </location>
</feature>
<dbReference type="GO" id="GO:0000976">
    <property type="term" value="F:transcription cis-regulatory region binding"/>
    <property type="evidence" value="ECO:0007669"/>
    <property type="project" value="TreeGrafter"/>
</dbReference>
<dbReference type="InterPro" id="IPR050109">
    <property type="entry name" value="HTH-type_TetR-like_transc_reg"/>
</dbReference>
<dbReference type="PANTHER" id="PTHR30055">
    <property type="entry name" value="HTH-TYPE TRANSCRIPTIONAL REGULATOR RUTR"/>
    <property type="match status" value="1"/>
</dbReference>
<dbReference type="PROSITE" id="PS50977">
    <property type="entry name" value="HTH_TETR_2"/>
    <property type="match status" value="1"/>
</dbReference>
<evidence type="ECO:0000259" key="3">
    <source>
        <dbReference type="PROSITE" id="PS50977"/>
    </source>
</evidence>
<organism evidence="4 5">
    <name type="scientific">Vreelandella halophila</name>
    <dbReference type="NCBI Taxonomy" id="86177"/>
    <lineage>
        <taxon>Bacteria</taxon>
        <taxon>Pseudomonadati</taxon>
        <taxon>Pseudomonadota</taxon>
        <taxon>Gammaproteobacteria</taxon>
        <taxon>Oceanospirillales</taxon>
        <taxon>Halomonadaceae</taxon>
        <taxon>Vreelandella</taxon>
    </lineage>
</organism>
<dbReference type="GO" id="GO:0003700">
    <property type="term" value="F:DNA-binding transcription factor activity"/>
    <property type="evidence" value="ECO:0007669"/>
    <property type="project" value="TreeGrafter"/>
</dbReference>
<protein>
    <submittedName>
        <fullName evidence="4">TetR family transcriptional regulator</fullName>
    </submittedName>
</protein>
<reference evidence="4 5" key="1">
    <citation type="submission" date="2019-11" db="EMBL/GenBank/DDBJ databases">
        <title>Genome sequences of 17 halophilic strains isolated from different environments.</title>
        <authorList>
            <person name="Furrow R.E."/>
        </authorList>
    </citation>
    <scope>NUCLEOTIDE SEQUENCE [LARGE SCALE GENOMIC DNA]</scope>
    <source>
        <strain evidence="4 5">22507_15_FS</strain>
    </source>
</reference>
<feature type="domain" description="HTH tetR-type" evidence="3">
    <location>
        <begin position="14"/>
        <end position="74"/>
    </location>
</feature>
<dbReference type="PROSITE" id="PS01081">
    <property type="entry name" value="HTH_TETR_1"/>
    <property type="match status" value="1"/>
</dbReference>
<dbReference type="RefSeq" id="WP_151439828.1">
    <property type="nucleotide sequence ID" value="NZ_WMEX01000005.1"/>
</dbReference>
<evidence type="ECO:0000313" key="5">
    <source>
        <dbReference type="Proteomes" id="UP000460751"/>
    </source>
</evidence>
<dbReference type="EMBL" id="WMEX01000005">
    <property type="protein sequence ID" value="MYL27155.1"/>
    <property type="molecule type" value="Genomic_DNA"/>
</dbReference>
<dbReference type="InterPro" id="IPR036271">
    <property type="entry name" value="Tet_transcr_reg_TetR-rel_C_sf"/>
</dbReference>
<gene>
    <name evidence="4" type="ORF">GLW01_10155</name>
</gene>
<sequence length="210" mass="22915">MAYRETPRMRARKEATRQRILDTTQSLVASGGFGAASVARVAEESGVAIGSVYRHFESKSDLFAEVFRHATEVEVKRVGEALNTTGPADEALAKALEVFARRAIRSPTMAWALIAEPVDPLVDEERLRYRQAYAELFEQTLVRGIREGCFRPDQNPKLSSAATVGAIAEALVGPLSPAADGLDREKADQLIHDVVRLCLQAVRAPGGQQQ</sequence>
<dbReference type="InterPro" id="IPR001647">
    <property type="entry name" value="HTH_TetR"/>
</dbReference>
<dbReference type="OrthoDB" id="63332at2"/>
<dbReference type="InterPro" id="IPR023772">
    <property type="entry name" value="DNA-bd_HTH_TetR-type_CS"/>
</dbReference>
<dbReference type="SUPFAM" id="SSF48498">
    <property type="entry name" value="Tetracyclin repressor-like, C-terminal domain"/>
    <property type="match status" value="1"/>
</dbReference>
<dbReference type="PANTHER" id="PTHR30055:SF226">
    <property type="entry name" value="HTH-TYPE TRANSCRIPTIONAL REGULATOR PKSA"/>
    <property type="match status" value="1"/>
</dbReference>
<accession>A0A9X4YG22</accession>
<dbReference type="Gene3D" id="1.10.10.60">
    <property type="entry name" value="Homeodomain-like"/>
    <property type="match status" value="1"/>
</dbReference>
<keyword evidence="5" id="KW-1185">Reference proteome</keyword>
<comment type="caution">
    <text evidence="4">The sequence shown here is derived from an EMBL/GenBank/DDBJ whole genome shotgun (WGS) entry which is preliminary data.</text>
</comment>
<evidence type="ECO:0000256" key="1">
    <source>
        <dbReference type="ARBA" id="ARBA00023125"/>
    </source>
</evidence>
<name>A0A9X4YG22_9GAMM</name>
<dbReference type="Pfam" id="PF00440">
    <property type="entry name" value="TetR_N"/>
    <property type="match status" value="1"/>
</dbReference>
<dbReference type="SUPFAM" id="SSF46689">
    <property type="entry name" value="Homeodomain-like"/>
    <property type="match status" value="1"/>
</dbReference>
<dbReference type="AlphaFoldDB" id="A0A9X4YG22"/>
<dbReference type="Proteomes" id="UP000460751">
    <property type="component" value="Unassembled WGS sequence"/>
</dbReference>
<evidence type="ECO:0000256" key="2">
    <source>
        <dbReference type="PROSITE-ProRule" id="PRU00335"/>
    </source>
</evidence>
<dbReference type="PRINTS" id="PR00455">
    <property type="entry name" value="HTHTETR"/>
</dbReference>
<evidence type="ECO:0000313" key="4">
    <source>
        <dbReference type="EMBL" id="MYL27155.1"/>
    </source>
</evidence>
<dbReference type="InterPro" id="IPR009057">
    <property type="entry name" value="Homeodomain-like_sf"/>
</dbReference>
<keyword evidence="1 2" id="KW-0238">DNA-binding</keyword>